<evidence type="ECO:0000313" key="2">
    <source>
        <dbReference type="EMBL" id="POH62555.1"/>
    </source>
</evidence>
<organism evidence="2 3">
    <name type="scientific">Cryobacterium zongtaii</name>
    <dbReference type="NCBI Taxonomy" id="1259217"/>
    <lineage>
        <taxon>Bacteria</taxon>
        <taxon>Bacillati</taxon>
        <taxon>Actinomycetota</taxon>
        <taxon>Actinomycetes</taxon>
        <taxon>Micrococcales</taxon>
        <taxon>Microbacteriaceae</taxon>
        <taxon>Cryobacterium</taxon>
    </lineage>
</organism>
<proteinExistence type="predicted"/>
<dbReference type="InterPro" id="IPR012312">
    <property type="entry name" value="Hemerythrin-like"/>
</dbReference>
<evidence type="ECO:0000259" key="1">
    <source>
        <dbReference type="Pfam" id="PF01814"/>
    </source>
</evidence>
<dbReference type="Pfam" id="PF01814">
    <property type="entry name" value="Hemerythrin"/>
    <property type="match status" value="1"/>
</dbReference>
<evidence type="ECO:0000313" key="3">
    <source>
        <dbReference type="Proteomes" id="UP000237340"/>
    </source>
</evidence>
<protein>
    <recommendedName>
        <fullName evidence="1">Hemerythrin-like domain-containing protein</fullName>
    </recommendedName>
</protein>
<feature type="domain" description="Hemerythrin-like" evidence="1">
    <location>
        <begin position="28"/>
        <end position="157"/>
    </location>
</feature>
<dbReference type="EMBL" id="PPXD01000026">
    <property type="protein sequence ID" value="POH62555.1"/>
    <property type="molecule type" value="Genomic_DNA"/>
</dbReference>
<dbReference type="AlphaFoldDB" id="A0A2S3ZAG0"/>
<gene>
    <name evidence="2" type="ORF">C3B61_17060</name>
</gene>
<name>A0A2S3ZAG0_9MICO</name>
<keyword evidence="3" id="KW-1185">Reference proteome</keyword>
<dbReference type="Gene3D" id="1.20.120.520">
    <property type="entry name" value="nmb1532 protein domain like"/>
    <property type="match status" value="1"/>
</dbReference>
<dbReference type="CDD" id="cd12108">
    <property type="entry name" value="Hr-like"/>
    <property type="match status" value="1"/>
</dbReference>
<sequence length="232" mass="24878">MPATALPSSGDNPDDGAGAVKICDGRGMVEIHRMFRAGFGEAPALVGGVPDSDAEQADLVGDYLAMLSTGLHAHHEGEDTMLWGRLESRAPSCAAHVTRMKEQHALMLVHLNELDAALPAWRASGRATDAASVATALAGINAALAVHLPDEETHIVPVMETVITPREIDALSEHGRKATPKGKMFVQLGTILAAQPDGGDDWQHEHLPAPVRLLWRLVGRSRYERYRAALVK</sequence>
<reference evidence="2 3" key="1">
    <citation type="submission" date="2018-01" db="EMBL/GenBank/DDBJ databases">
        <title>Cryobacterium sp. nov., from glaciers in China.</title>
        <authorList>
            <person name="Liu Q."/>
            <person name="Xin Y.-H."/>
        </authorList>
    </citation>
    <scope>NUCLEOTIDE SEQUENCE [LARGE SCALE GENOMIC DNA]</scope>
    <source>
        <strain evidence="2 3">TMN-42</strain>
    </source>
</reference>
<comment type="caution">
    <text evidence="2">The sequence shown here is derived from an EMBL/GenBank/DDBJ whole genome shotgun (WGS) entry which is preliminary data.</text>
</comment>
<dbReference type="Proteomes" id="UP000237340">
    <property type="component" value="Unassembled WGS sequence"/>
</dbReference>
<dbReference type="RefSeq" id="WP_103461692.1">
    <property type="nucleotide sequence ID" value="NZ_PPXD01000026.1"/>
</dbReference>
<accession>A0A2S3ZAG0</accession>